<dbReference type="Proteomes" id="UP001334084">
    <property type="component" value="Chromosome 1"/>
</dbReference>
<dbReference type="RefSeq" id="XP_065328466.1">
    <property type="nucleotide sequence ID" value="XM_065472394.1"/>
</dbReference>
<keyword evidence="2" id="KW-1133">Transmembrane helix</keyword>
<feature type="compositionally biased region" description="Basic and acidic residues" evidence="1">
    <location>
        <begin position="442"/>
        <end position="461"/>
    </location>
</feature>
<accession>A0AAX4J8R0</accession>
<evidence type="ECO:0000256" key="1">
    <source>
        <dbReference type="SAM" id="MobiDB-lite"/>
    </source>
</evidence>
<gene>
    <name evidence="3" type="ORF">VNE69_01259</name>
</gene>
<keyword evidence="4" id="KW-1185">Reference proteome</keyword>
<evidence type="ECO:0000313" key="3">
    <source>
        <dbReference type="EMBL" id="WUR02321.1"/>
    </source>
</evidence>
<feature type="compositionally biased region" description="Polar residues" evidence="1">
    <location>
        <begin position="340"/>
        <end position="349"/>
    </location>
</feature>
<reference evidence="3" key="1">
    <citation type="journal article" date="2024" name="BMC Genomics">
        <title>Functional annotation of a divergent genome using sequence and structure-based similarity.</title>
        <authorList>
            <person name="Svedberg D."/>
            <person name="Winiger R.R."/>
            <person name="Berg A."/>
            <person name="Sharma H."/>
            <person name="Tellgren-Roth C."/>
            <person name="Debrunner-Vossbrinck B.A."/>
            <person name="Vossbrinck C.R."/>
            <person name="Barandun J."/>
        </authorList>
    </citation>
    <scope>NUCLEOTIDE SEQUENCE</scope>
    <source>
        <strain evidence="3">Illinois isolate</strain>
    </source>
</reference>
<keyword evidence="2" id="KW-0472">Membrane</keyword>
<feature type="compositionally biased region" description="Basic residues" evidence="1">
    <location>
        <begin position="468"/>
        <end position="483"/>
    </location>
</feature>
<feature type="compositionally biased region" description="Basic and acidic residues" evidence="1">
    <location>
        <begin position="180"/>
        <end position="201"/>
    </location>
</feature>
<keyword evidence="2" id="KW-0812">Transmembrane</keyword>
<dbReference type="KEGG" id="vnx:VNE69_01259"/>
<evidence type="ECO:0000313" key="4">
    <source>
        <dbReference type="Proteomes" id="UP001334084"/>
    </source>
</evidence>
<feature type="region of interest" description="Disordered" evidence="1">
    <location>
        <begin position="103"/>
        <end position="134"/>
    </location>
</feature>
<protein>
    <submittedName>
        <fullName evidence="3">SP-containing protein</fullName>
    </submittedName>
</protein>
<feature type="compositionally biased region" description="Basic and acidic residues" evidence="1">
    <location>
        <begin position="484"/>
        <end position="502"/>
    </location>
</feature>
<proteinExistence type="predicted"/>
<dbReference type="AlphaFoldDB" id="A0AAX4J8R0"/>
<feature type="region of interest" description="Disordered" evidence="1">
    <location>
        <begin position="180"/>
        <end position="202"/>
    </location>
</feature>
<feature type="transmembrane region" description="Helical" evidence="2">
    <location>
        <begin position="6"/>
        <end position="27"/>
    </location>
</feature>
<feature type="region of interest" description="Disordered" evidence="1">
    <location>
        <begin position="366"/>
        <end position="502"/>
    </location>
</feature>
<evidence type="ECO:0000256" key="2">
    <source>
        <dbReference type="SAM" id="Phobius"/>
    </source>
</evidence>
<feature type="region of interest" description="Disordered" evidence="1">
    <location>
        <begin position="338"/>
        <end position="357"/>
    </location>
</feature>
<dbReference type="EMBL" id="CP142726">
    <property type="protein sequence ID" value="WUR02321.1"/>
    <property type="molecule type" value="Genomic_DNA"/>
</dbReference>
<dbReference type="GeneID" id="90540123"/>
<organism evidence="3 4">
    <name type="scientific">Vairimorpha necatrix</name>
    <dbReference type="NCBI Taxonomy" id="6039"/>
    <lineage>
        <taxon>Eukaryota</taxon>
        <taxon>Fungi</taxon>
        <taxon>Fungi incertae sedis</taxon>
        <taxon>Microsporidia</taxon>
        <taxon>Nosematidae</taxon>
        <taxon>Vairimorpha</taxon>
    </lineage>
</organism>
<feature type="region of interest" description="Disordered" evidence="1">
    <location>
        <begin position="542"/>
        <end position="563"/>
    </location>
</feature>
<feature type="region of interest" description="Disordered" evidence="1">
    <location>
        <begin position="286"/>
        <end position="305"/>
    </location>
</feature>
<feature type="compositionally biased region" description="Basic and acidic residues" evidence="1">
    <location>
        <begin position="286"/>
        <end position="299"/>
    </location>
</feature>
<sequence>MKKSTCSLLIGTIITGIVMFLLGVDVVSRKRKHSSLRGQGSNLKNKDEVSDVQVLDLINKRIEKLENILNTFIKTTSEASKNLKKKRELKMAQASKNNKEIKTPVSLPENGFKPQPISNEIKPQPISNEIKPQPISNEIKPLTDIKPISSTNQPTALPPLTDYQPIQIINGKLKDLKPLKGDHPLKDLKPLKDQKDNKPEISETTFSPIFSSYKNLNKDETHEEIKETPRYFAGLFNKVHFDSLNWPIFEPNDTAKIKLDKAKDTRDQKETGKIKVLKRELVDLAPTKPEETKNKEKQKSSGFITKSMDEAFSPSDNLTAFSTHKTDYHPIFFTEKTNTETRSLPSNPFISEPSLERIESQIKARKLQVKKKDKTKDEDNGSLKINNEDNNKLKTNNEEITKKADQDFKEEHNIKITNEDNIKEEDKKAINDAINMIFSDDNQTKKKDKDDTHSLIKELSKKPSNKSTSKKSKHKKPKLIKLQKSKEDQEDKSLINKDEPVKEENIKELFKKEYYVVPKSEPIIKTPDSLEMHVIKSMVEDLRNSPVGENERSEQGEKKTIEV</sequence>
<name>A0AAX4J8R0_9MICR</name>
<feature type="compositionally biased region" description="Basic and acidic residues" evidence="1">
    <location>
        <begin position="374"/>
        <end position="430"/>
    </location>
</feature>